<dbReference type="AlphaFoldDB" id="A0A7M4F2P3"/>
<accession>A0A7M4F2P3</accession>
<dbReference type="PANTHER" id="PTHR34038:SF1">
    <property type="entry name" value="ATP SYNTHASE MEMBRANE SUBUNIT K, MITOCHONDRIAL"/>
    <property type="match status" value="1"/>
</dbReference>
<keyword evidence="3 6" id="KW-1133">Transmembrane helix</keyword>
<dbReference type="Pfam" id="PF14960">
    <property type="entry name" value="ATP_synth_reg"/>
    <property type="match status" value="1"/>
</dbReference>
<feature type="transmembrane region" description="Helical" evidence="6">
    <location>
        <begin position="26"/>
        <end position="45"/>
    </location>
</feature>
<dbReference type="PANTHER" id="PTHR34038">
    <property type="entry name" value="ATP SYNTHASE MEMBRANE SUBUNIT DAPIT, MITOCHONDRIAL"/>
    <property type="match status" value="1"/>
</dbReference>
<dbReference type="InterPro" id="IPR009125">
    <property type="entry name" value="ATPMK"/>
</dbReference>
<dbReference type="GO" id="GO:0031966">
    <property type="term" value="C:mitochondrial membrane"/>
    <property type="evidence" value="ECO:0007669"/>
    <property type="project" value="UniProtKB-SubCell"/>
</dbReference>
<dbReference type="OMA" id="GIAKHFN"/>
<evidence type="ECO:0000256" key="6">
    <source>
        <dbReference type="SAM" id="Phobius"/>
    </source>
</evidence>
<keyword evidence="8" id="KW-1185">Reference proteome</keyword>
<keyword evidence="4" id="KW-0496">Mitochondrion</keyword>
<name>A0A7M4F2P3_CROPO</name>
<dbReference type="PRINTS" id="PR01821">
    <property type="entry name" value="DAPIT"/>
</dbReference>
<dbReference type="GeneID" id="109324005"/>
<evidence type="ECO:0000256" key="4">
    <source>
        <dbReference type="ARBA" id="ARBA00023128"/>
    </source>
</evidence>
<dbReference type="GeneTree" id="ENSGT00940000166377"/>
<keyword evidence="5 6" id="KW-0472">Membrane</keyword>
<proteinExistence type="predicted"/>
<evidence type="ECO:0000313" key="8">
    <source>
        <dbReference type="Proteomes" id="UP000594220"/>
    </source>
</evidence>
<dbReference type="CTD" id="84833"/>
<evidence type="ECO:0000256" key="5">
    <source>
        <dbReference type="ARBA" id="ARBA00023136"/>
    </source>
</evidence>
<keyword evidence="2 6" id="KW-0812">Transmembrane</keyword>
<dbReference type="Ensembl" id="ENSCPRT00005021260.1">
    <property type="protein sequence ID" value="ENSCPRP00005018173.1"/>
    <property type="gene ID" value="ENSCPRG00005012672.1"/>
</dbReference>
<evidence type="ECO:0000256" key="2">
    <source>
        <dbReference type="ARBA" id="ARBA00022692"/>
    </source>
</evidence>
<evidence type="ECO:0000313" key="7">
    <source>
        <dbReference type="Ensembl" id="ENSCPRP00005018173.1"/>
    </source>
</evidence>
<dbReference type="Proteomes" id="UP000594220">
    <property type="component" value="Unplaced"/>
</dbReference>
<evidence type="ECO:0008006" key="9">
    <source>
        <dbReference type="Google" id="ProtNLM"/>
    </source>
</evidence>
<gene>
    <name evidence="7" type="primary">ATP5MK</name>
</gene>
<evidence type="ECO:0000256" key="1">
    <source>
        <dbReference type="ARBA" id="ARBA00004304"/>
    </source>
</evidence>
<protein>
    <recommendedName>
        <fullName evidence="9">ATP synthase membrane subunit DAPIT</fullName>
    </recommendedName>
</protein>
<organism evidence="7 8">
    <name type="scientific">Crocodylus porosus</name>
    <name type="common">Saltwater crocodile</name>
    <name type="synonym">Estuarine crocodile</name>
    <dbReference type="NCBI Taxonomy" id="8502"/>
    <lineage>
        <taxon>Eukaryota</taxon>
        <taxon>Metazoa</taxon>
        <taxon>Chordata</taxon>
        <taxon>Craniata</taxon>
        <taxon>Vertebrata</taxon>
        <taxon>Euteleostomi</taxon>
        <taxon>Archelosauria</taxon>
        <taxon>Archosauria</taxon>
        <taxon>Crocodylia</taxon>
        <taxon>Longirostres</taxon>
        <taxon>Crocodylidae</taxon>
        <taxon>Crocodylus</taxon>
    </lineage>
</organism>
<comment type="subcellular location">
    <subcellularLocation>
        <location evidence="1">Mitochondrion membrane</location>
        <topology evidence="1">Single-pass membrane protein</topology>
    </subcellularLocation>
</comment>
<sequence>MAGPDAGNQHQFTGFQKYFNSYTLTGRKNCVIATYSTLAAIILYFKLRPKKVSSVTEK</sequence>
<dbReference type="KEGG" id="cpoo:109324005"/>
<reference evidence="7" key="1">
    <citation type="submission" date="2025-08" db="UniProtKB">
        <authorList>
            <consortium name="Ensembl"/>
        </authorList>
    </citation>
    <scope>IDENTIFICATION</scope>
</reference>
<reference evidence="7" key="2">
    <citation type="submission" date="2025-09" db="UniProtKB">
        <authorList>
            <consortium name="Ensembl"/>
        </authorList>
    </citation>
    <scope>IDENTIFICATION</scope>
</reference>
<evidence type="ECO:0000256" key="3">
    <source>
        <dbReference type="ARBA" id="ARBA00022989"/>
    </source>
</evidence>
<dbReference type="OrthoDB" id="9435504at2759"/>